<dbReference type="Gene3D" id="3.60.110.10">
    <property type="entry name" value="Carbon-nitrogen hydrolase"/>
    <property type="match status" value="1"/>
</dbReference>
<dbReference type="Pfam" id="PF00795">
    <property type="entry name" value="CN_hydrolase"/>
    <property type="match status" value="1"/>
</dbReference>
<dbReference type="InterPro" id="IPR003010">
    <property type="entry name" value="C-N_Hydrolase"/>
</dbReference>
<sequence length="258" mass="28534">MIISLAQTSPIKNSLTDSLNSHKAWVTAAVKEKSDCILFPELSITGYEPTTAHQNAVSPEVQELMELQAMSDQHDIIIGVGMPIKTGHQLTINLIIFAPNAPVTCYAKQHLHPDETPYFASGDRQVIFKASELKIAPAICYESLKEEHLEHCKSLGAKVYAASVAKSERGLTKAYDYYAYAAKKYSIPILMCNCVGTYDHMICTGQSAIWNDQGELVASLDSTKKALLVYNTQTNQAYKRPAPSLNHMYTASHTKYKT</sequence>
<evidence type="ECO:0000313" key="3">
    <source>
        <dbReference type="EMBL" id="UXX79206.1"/>
    </source>
</evidence>
<dbReference type="Proteomes" id="UP001062165">
    <property type="component" value="Chromosome"/>
</dbReference>
<dbReference type="PROSITE" id="PS50263">
    <property type="entry name" value="CN_HYDROLASE"/>
    <property type="match status" value="1"/>
</dbReference>
<dbReference type="InterPro" id="IPR050345">
    <property type="entry name" value="Aliph_Amidase/BUP"/>
</dbReference>
<feature type="domain" description="CN hydrolase" evidence="2">
    <location>
        <begin position="1"/>
        <end position="234"/>
    </location>
</feature>
<dbReference type="CDD" id="cd07197">
    <property type="entry name" value="nitrilase"/>
    <property type="match status" value="1"/>
</dbReference>
<accession>A0ABY6CZ65</accession>
<evidence type="ECO:0000256" key="1">
    <source>
        <dbReference type="ARBA" id="ARBA00022801"/>
    </source>
</evidence>
<dbReference type="RefSeq" id="WP_263050949.1">
    <property type="nucleotide sequence ID" value="NZ_CP106735.1"/>
</dbReference>
<dbReference type="InterPro" id="IPR036526">
    <property type="entry name" value="C-N_Hydrolase_sf"/>
</dbReference>
<name>A0ABY6CZ65_9BACT</name>
<reference evidence="3" key="1">
    <citation type="submission" date="2022-10" db="EMBL/GenBank/DDBJ databases">
        <title>Comparative genomics and taxonomic characterization of three novel marine species of genus Reichenbachiella exhibiting antioxidant and polysaccharide degradation activities.</title>
        <authorList>
            <person name="Muhammad N."/>
            <person name="Lee Y.-J."/>
            <person name="Ko J."/>
            <person name="Kim S.-G."/>
        </authorList>
    </citation>
    <scope>NUCLEOTIDE SEQUENCE</scope>
    <source>
        <strain evidence="3">Wsw4-B4</strain>
    </source>
</reference>
<gene>
    <name evidence="3" type="ORF">N7E81_17780</name>
</gene>
<dbReference type="GO" id="GO:0016787">
    <property type="term" value="F:hydrolase activity"/>
    <property type="evidence" value="ECO:0007669"/>
    <property type="project" value="UniProtKB-KW"/>
</dbReference>
<proteinExistence type="predicted"/>
<dbReference type="SUPFAM" id="SSF56317">
    <property type="entry name" value="Carbon-nitrogen hydrolase"/>
    <property type="match status" value="1"/>
</dbReference>
<organism evidence="3 4">
    <name type="scientific">Reichenbachiella carrageenanivorans</name>
    <dbReference type="NCBI Taxonomy" id="2979869"/>
    <lineage>
        <taxon>Bacteria</taxon>
        <taxon>Pseudomonadati</taxon>
        <taxon>Bacteroidota</taxon>
        <taxon>Cytophagia</taxon>
        <taxon>Cytophagales</taxon>
        <taxon>Reichenbachiellaceae</taxon>
        <taxon>Reichenbachiella</taxon>
    </lineage>
</organism>
<dbReference type="PANTHER" id="PTHR43674:SF2">
    <property type="entry name" value="BETA-UREIDOPROPIONASE"/>
    <property type="match status" value="1"/>
</dbReference>
<keyword evidence="1 3" id="KW-0378">Hydrolase</keyword>
<dbReference type="EMBL" id="CP106735">
    <property type="protein sequence ID" value="UXX79206.1"/>
    <property type="molecule type" value="Genomic_DNA"/>
</dbReference>
<keyword evidence="4" id="KW-1185">Reference proteome</keyword>
<evidence type="ECO:0000259" key="2">
    <source>
        <dbReference type="PROSITE" id="PS50263"/>
    </source>
</evidence>
<dbReference type="PANTHER" id="PTHR43674">
    <property type="entry name" value="NITRILASE C965.09-RELATED"/>
    <property type="match status" value="1"/>
</dbReference>
<protein>
    <submittedName>
        <fullName evidence="3">Carbon-nitrogen hydrolase family protein</fullName>
    </submittedName>
</protein>
<evidence type="ECO:0000313" key="4">
    <source>
        <dbReference type="Proteomes" id="UP001062165"/>
    </source>
</evidence>